<keyword evidence="3" id="KW-0804">Transcription</keyword>
<gene>
    <name evidence="5" type="ORF">JZO67_003734</name>
</gene>
<evidence type="ECO:0000313" key="5">
    <source>
        <dbReference type="EMBL" id="MEO1771753.1"/>
    </source>
</evidence>
<dbReference type="Pfam" id="PF14526">
    <property type="entry name" value="Cass2"/>
    <property type="match status" value="1"/>
</dbReference>
<reference evidence="5 6" key="1">
    <citation type="submission" date="2021-03" db="EMBL/GenBank/DDBJ databases">
        <authorList>
            <person name="Gilmore M.S."/>
            <person name="Schwartzman J."/>
            <person name="Van Tyne D."/>
            <person name="Martin M."/>
            <person name="Earl A.M."/>
            <person name="Manson A.L."/>
            <person name="Straub T."/>
            <person name="Salamzade R."/>
            <person name="Saavedra J."/>
            <person name="Lebreton F."/>
            <person name="Prichula J."/>
            <person name="Schaufler K."/>
            <person name="Gaca A."/>
            <person name="Sgardioli B."/>
            <person name="Wagenaar J."/>
            <person name="Strong T."/>
        </authorList>
    </citation>
    <scope>NUCLEOTIDE SEQUENCE [LARGE SCALE GENOMIC DNA]</scope>
    <source>
        <strain evidence="5 6">665A</strain>
    </source>
</reference>
<evidence type="ECO:0000256" key="3">
    <source>
        <dbReference type="ARBA" id="ARBA00023163"/>
    </source>
</evidence>
<dbReference type="InterPro" id="IPR010499">
    <property type="entry name" value="AraC_E-bd"/>
</dbReference>
<evidence type="ECO:0000259" key="4">
    <source>
        <dbReference type="PROSITE" id="PS01124"/>
    </source>
</evidence>
<evidence type="ECO:0000313" key="6">
    <source>
        <dbReference type="Proteomes" id="UP000664357"/>
    </source>
</evidence>
<dbReference type="SMART" id="SM00871">
    <property type="entry name" value="AraC_E_bind"/>
    <property type="match status" value="1"/>
</dbReference>
<dbReference type="PANTHER" id="PTHR47504:SF5">
    <property type="entry name" value="RIGHT ORIGIN-BINDING PROTEIN"/>
    <property type="match status" value="1"/>
</dbReference>
<dbReference type="InterPro" id="IPR018060">
    <property type="entry name" value="HTH_AraC"/>
</dbReference>
<dbReference type="SUPFAM" id="SSF46689">
    <property type="entry name" value="Homeodomain-like"/>
    <property type="match status" value="2"/>
</dbReference>
<evidence type="ECO:0000256" key="2">
    <source>
        <dbReference type="ARBA" id="ARBA00023125"/>
    </source>
</evidence>
<dbReference type="InterPro" id="IPR029441">
    <property type="entry name" value="Cass2"/>
</dbReference>
<dbReference type="SUPFAM" id="SSF55136">
    <property type="entry name" value="Probable bacterial effector-binding domain"/>
    <property type="match status" value="1"/>
</dbReference>
<name>A0ABV0EW06_9ENTE</name>
<proteinExistence type="predicted"/>
<comment type="caution">
    <text evidence="5">The sequence shown here is derived from an EMBL/GenBank/DDBJ whole genome shotgun (WGS) entry which is preliminary data.</text>
</comment>
<dbReference type="InterPro" id="IPR050959">
    <property type="entry name" value="MarA-like"/>
</dbReference>
<dbReference type="PANTHER" id="PTHR47504">
    <property type="entry name" value="RIGHT ORIGIN-BINDING PROTEIN"/>
    <property type="match status" value="1"/>
</dbReference>
<dbReference type="PROSITE" id="PS01124">
    <property type="entry name" value="HTH_ARAC_FAMILY_2"/>
    <property type="match status" value="1"/>
</dbReference>
<reference evidence="5 6" key="2">
    <citation type="submission" date="2024-02" db="EMBL/GenBank/DDBJ databases">
        <title>The Genome Sequence of Enterococcus sp. DIV0159.</title>
        <authorList>
            <person name="Earl A."/>
            <person name="Manson A."/>
            <person name="Gilmore M."/>
            <person name="Sanders J."/>
            <person name="Shea T."/>
            <person name="Howe W."/>
            <person name="Livny J."/>
            <person name="Cuomo C."/>
            <person name="Neafsey D."/>
            <person name="Birren B."/>
        </authorList>
    </citation>
    <scope>NUCLEOTIDE SEQUENCE [LARGE SCALE GENOMIC DNA]</scope>
    <source>
        <strain evidence="5 6">665A</strain>
    </source>
</reference>
<keyword evidence="1" id="KW-0805">Transcription regulation</keyword>
<dbReference type="Proteomes" id="UP000664357">
    <property type="component" value="Unassembled WGS sequence"/>
</dbReference>
<accession>A0ABV0EW06</accession>
<evidence type="ECO:0000256" key="1">
    <source>
        <dbReference type="ARBA" id="ARBA00023015"/>
    </source>
</evidence>
<dbReference type="InterPro" id="IPR009057">
    <property type="entry name" value="Homeodomain-like_sf"/>
</dbReference>
<dbReference type="EMBL" id="JAFREL020000003">
    <property type="protein sequence ID" value="MEO1771753.1"/>
    <property type="molecule type" value="Genomic_DNA"/>
</dbReference>
<dbReference type="InterPro" id="IPR011256">
    <property type="entry name" value="Reg_factor_effector_dom_sf"/>
</dbReference>
<feature type="domain" description="HTH araC/xylS-type" evidence="4">
    <location>
        <begin position="23"/>
        <end position="120"/>
    </location>
</feature>
<sequence length="300" mass="34047">MDIPFKLKVSEETIKMEWLDWFNDSIGYVEEQLTDTIDLDEAARLAKCSTYHYQRMFSYIAGVTLGEYIRRRKMSLAGVDLQQGKKVIDVAIKYGYESPTSFNRVFKTVHGITPQEAKKDGAKLTSYPMLTFAITVKGVHAVEYQLVEKEAFYVTGVGLELGKSMEENQQKIPAFWNKFSASGKLEELFPIMDPTSPGILGISMMTEAVQEKWEYVIAVVSNEVPSGFKQYQVPAAKWAIFSGRGAMPHAIQELGKQVFTEWLPTSGFEYAELPDMEVYLDNNPGDAEFQIWLPVRLKRS</sequence>
<keyword evidence="2" id="KW-0238">DNA-binding</keyword>
<dbReference type="Gene3D" id="1.10.10.60">
    <property type="entry name" value="Homeodomain-like"/>
    <property type="match status" value="2"/>
</dbReference>
<dbReference type="Pfam" id="PF12833">
    <property type="entry name" value="HTH_18"/>
    <property type="match status" value="1"/>
</dbReference>
<dbReference type="SMART" id="SM00342">
    <property type="entry name" value="HTH_ARAC"/>
    <property type="match status" value="1"/>
</dbReference>
<keyword evidence="6" id="KW-1185">Reference proteome</keyword>
<dbReference type="PRINTS" id="PR00032">
    <property type="entry name" value="HTHARAC"/>
</dbReference>
<protein>
    <submittedName>
        <fullName evidence="5">AraC family transcriptional regulator</fullName>
    </submittedName>
</protein>
<dbReference type="Gene3D" id="3.20.80.10">
    <property type="entry name" value="Regulatory factor, effector binding domain"/>
    <property type="match status" value="1"/>
</dbReference>
<organism evidence="5 6">
    <name type="scientific">Candidatus Enterococcus ferrettii</name>
    <dbReference type="NCBI Taxonomy" id="2815324"/>
    <lineage>
        <taxon>Bacteria</taxon>
        <taxon>Bacillati</taxon>
        <taxon>Bacillota</taxon>
        <taxon>Bacilli</taxon>
        <taxon>Lactobacillales</taxon>
        <taxon>Enterococcaceae</taxon>
        <taxon>Enterococcus</taxon>
    </lineage>
</organism>
<dbReference type="InterPro" id="IPR020449">
    <property type="entry name" value="Tscrpt_reg_AraC-type_HTH"/>
</dbReference>